<comment type="similarity">
    <text evidence="1 3">Belongs to the short-chain dehydrogenases/reductases (SDR) family.</text>
</comment>
<dbReference type="PANTHER" id="PTHR44169:SF6">
    <property type="entry name" value="NADPH-DEPENDENT 1-ACYLDIHYDROXYACETONE PHOSPHATE REDUCTASE"/>
    <property type="match status" value="1"/>
</dbReference>
<dbReference type="GO" id="GO:0016491">
    <property type="term" value="F:oxidoreductase activity"/>
    <property type="evidence" value="ECO:0007669"/>
    <property type="project" value="UniProtKB-KW"/>
</dbReference>
<dbReference type="InterPro" id="IPR002347">
    <property type="entry name" value="SDR_fam"/>
</dbReference>
<evidence type="ECO:0000256" key="3">
    <source>
        <dbReference type="RuleBase" id="RU000363"/>
    </source>
</evidence>
<keyword evidence="2" id="KW-0560">Oxidoreductase</keyword>
<evidence type="ECO:0000256" key="1">
    <source>
        <dbReference type="ARBA" id="ARBA00006484"/>
    </source>
</evidence>
<dbReference type="SUPFAM" id="SSF51735">
    <property type="entry name" value="NAD(P)-binding Rossmann-fold domains"/>
    <property type="match status" value="1"/>
</dbReference>
<gene>
    <name evidence="4" type="ORF">GA0070563_102165</name>
</gene>
<organism evidence="4 5">
    <name type="scientific">Micromonospora carbonacea</name>
    <dbReference type="NCBI Taxonomy" id="47853"/>
    <lineage>
        <taxon>Bacteria</taxon>
        <taxon>Bacillati</taxon>
        <taxon>Actinomycetota</taxon>
        <taxon>Actinomycetes</taxon>
        <taxon>Micromonosporales</taxon>
        <taxon>Micromonosporaceae</taxon>
        <taxon>Micromonospora</taxon>
    </lineage>
</organism>
<name>A0A1C4VBE8_9ACTN</name>
<dbReference type="PANTHER" id="PTHR44169">
    <property type="entry name" value="NADPH-DEPENDENT 1-ACYLDIHYDROXYACETONE PHOSPHATE REDUCTASE"/>
    <property type="match status" value="1"/>
</dbReference>
<dbReference type="PRINTS" id="PR00080">
    <property type="entry name" value="SDRFAMILY"/>
</dbReference>
<dbReference type="PROSITE" id="PS00061">
    <property type="entry name" value="ADH_SHORT"/>
    <property type="match status" value="1"/>
</dbReference>
<dbReference type="AlphaFoldDB" id="A0A1C4VBE8"/>
<evidence type="ECO:0000313" key="5">
    <source>
        <dbReference type="Proteomes" id="UP000183585"/>
    </source>
</evidence>
<proteinExistence type="inferred from homology"/>
<sequence>MVTGRHAATLRRAARDNPGMETVVSDIADSASRTELAEHVVQVMPDLDTVVNNAGIQRRVALAADTAPWAERAREVEILLGGPVHLNDLLIPVLLAHGRPATIVNVTSGGAFVPQPFAPLYSAAKAALHSYTVNLRFALRDTAVRVTELIPPAVATTLSGLDDPHGASVDDFADAVFPKLATDLEIGFGPTGTDEFRTARRQERDTFAAFAARFPTAVYAAPPAH</sequence>
<dbReference type="Gene3D" id="3.40.50.720">
    <property type="entry name" value="NAD(P)-binding Rossmann-like Domain"/>
    <property type="match status" value="1"/>
</dbReference>
<accession>A0A1C4VBE8</accession>
<dbReference type="Proteomes" id="UP000183585">
    <property type="component" value="Unassembled WGS sequence"/>
</dbReference>
<evidence type="ECO:0000256" key="2">
    <source>
        <dbReference type="ARBA" id="ARBA00023002"/>
    </source>
</evidence>
<dbReference type="InterPro" id="IPR036291">
    <property type="entry name" value="NAD(P)-bd_dom_sf"/>
</dbReference>
<dbReference type="InterPro" id="IPR020904">
    <property type="entry name" value="Sc_DH/Rdtase_CS"/>
</dbReference>
<dbReference type="PRINTS" id="PR00081">
    <property type="entry name" value="GDHRDH"/>
</dbReference>
<dbReference type="EMBL" id="FMCT01000002">
    <property type="protein sequence ID" value="SCE81216.1"/>
    <property type="molecule type" value="Genomic_DNA"/>
</dbReference>
<dbReference type="Pfam" id="PF00106">
    <property type="entry name" value="adh_short"/>
    <property type="match status" value="1"/>
</dbReference>
<evidence type="ECO:0000313" key="4">
    <source>
        <dbReference type="EMBL" id="SCE81216.1"/>
    </source>
</evidence>
<reference evidence="5" key="1">
    <citation type="submission" date="2016-06" db="EMBL/GenBank/DDBJ databases">
        <authorList>
            <person name="Varghese N."/>
            <person name="Submissions Spin"/>
        </authorList>
    </citation>
    <scope>NUCLEOTIDE SEQUENCE [LARGE SCALE GENOMIC DNA]</scope>
    <source>
        <strain evidence="5">DSM 43168</strain>
    </source>
</reference>
<keyword evidence="5" id="KW-1185">Reference proteome</keyword>
<protein>
    <submittedName>
        <fullName evidence="4">Uncharacterized oxidoreductase</fullName>
    </submittedName>
</protein>